<gene>
    <name evidence="8" type="ORF">A2930_02635</name>
</gene>
<dbReference type="InterPro" id="IPR057326">
    <property type="entry name" value="KR_dom"/>
</dbReference>
<evidence type="ECO:0000256" key="5">
    <source>
        <dbReference type="PIRSR" id="PIRSR611284-2"/>
    </source>
</evidence>
<keyword evidence="6" id="KW-0276">Fatty acid metabolism</keyword>
<dbReference type="PRINTS" id="PR00080">
    <property type="entry name" value="SDRFAMILY"/>
</dbReference>
<feature type="binding site" evidence="5">
    <location>
        <begin position="157"/>
        <end position="161"/>
    </location>
    <ligand>
        <name>NADP(+)</name>
        <dbReference type="ChEBI" id="CHEBI:58349"/>
    </ligand>
</feature>
<evidence type="ECO:0000313" key="9">
    <source>
        <dbReference type="Proteomes" id="UP000178114"/>
    </source>
</evidence>
<dbReference type="InterPro" id="IPR050259">
    <property type="entry name" value="SDR"/>
</dbReference>
<comment type="caution">
    <text evidence="8">The sequence shown here is derived from an EMBL/GenBank/DDBJ whole genome shotgun (WGS) entry which is preliminary data.</text>
</comment>
<feature type="active site" description="Proton acceptor" evidence="4">
    <location>
        <position position="157"/>
    </location>
</feature>
<keyword evidence="6" id="KW-0275">Fatty acid biosynthesis</keyword>
<reference evidence="8 9" key="1">
    <citation type="journal article" date="2016" name="Nat. Commun.">
        <title>Thousands of microbial genomes shed light on interconnected biogeochemical processes in an aquifer system.</title>
        <authorList>
            <person name="Anantharaman K."/>
            <person name="Brown C.T."/>
            <person name="Hug L.A."/>
            <person name="Sharon I."/>
            <person name="Castelle C.J."/>
            <person name="Probst A.J."/>
            <person name="Thomas B.C."/>
            <person name="Singh A."/>
            <person name="Wilkins M.J."/>
            <person name="Karaoz U."/>
            <person name="Brodie E.L."/>
            <person name="Williams K.H."/>
            <person name="Hubbard S.S."/>
            <person name="Banfield J.F."/>
        </authorList>
    </citation>
    <scope>NUCLEOTIDE SEQUENCE [LARGE SCALE GENOMIC DNA]</scope>
</reference>
<feature type="binding site" evidence="5">
    <location>
        <position position="190"/>
    </location>
    <ligand>
        <name>NADP(+)</name>
        <dbReference type="ChEBI" id="CHEBI:58349"/>
    </ligand>
</feature>
<dbReference type="NCBIfam" id="NF009466">
    <property type="entry name" value="PRK12826.1-2"/>
    <property type="match status" value="1"/>
</dbReference>
<comment type="similarity">
    <text evidence="1 6">Belongs to the short-chain dehydrogenases/reductases (SDR) family.</text>
</comment>
<dbReference type="NCBIfam" id="TIGR01830">
    <property type="entry name" value="3oxo_ACP_reduc"/>
    <property type="match status" value="1"/>
</dbReference>
<accession>A0A1F5WXY9</accession>
<feature type="domain" description="Ketoreductase" evidence="7">
    <location>
        <begin position="6"/>
        <end position="188"/>
    </location>
</feature>
<keyword evidence="6" id="KW-0443">Lipid metabolism</keyword>
<comment type="function">
    <text evidence="6">Catalyzes the NADPH-dependent reduction of beta-ketoacyl-ACP substrates to beta-hydroxyacyl-ACP products, the first reductive step in the elongation cycle of fatty acid biosynthesis.</text>
</comment>
<dbReference type="FunFam" id="3.40.50.720:FF:000115">
    <property type="entry name" value="3-oxoacyl-[acyl-carrier-protein] reductase FabG"/>
    <property type="match status" value="1"/>
</dbReference>
<dbReference type="STRING" id="1798351.A2930_02635"/>
<dbReference type="InterPro" id="IPR011284">
    <property type="entry name" value="3oxo_ACP_reduc"/>
</dbReference>
<evidence type="ECO:0000256" key="4">
    <source>
        <dbReference type="PIRSR" id="PIRSR611284-1"/>
    </source>
</evidence>
<dbReference type="GO" id="GO:0004316">
    <property type="term" value="F:3-oxoacyl-[acyl-carrier-protein] reductase (NADPH) activity"/>
    <property type="evidence" value="ECO:0007669"/>
    <property type="project" value="UniProtKB-UniRule"/>
</dbReference>
<name>A0A1F5WXY9_9BACT</name>
<keyword evidence="6" id="KW-0444">Lipid biosynthesis</keyword>
<dbReference type="UniPathway" id="UPA00094"/>
<evidence type="ECO:0000313" key="8">
    <source>
        <dbReference type="EMBL" id="OGF80504.1"/>
    </source>
</evidence>
<keyword evidence="3 6" id="KW-0560">Oxidoreductase</keyword>
<dbReference type="GO" id="GO:0006633">
    <property type="term" value="P:fatty acid biosynthetic process"/>
    <property type="evidence" value="ECO:0007669"/>
    <property type="project" value="UniProtKB-UniPathway"/>
</dbReference>
<evidence type="ECO:0000259" key="7">
    <source>
        <dbReference type="SMART" id="SM00822"/>
    </source>
</evidence>
<dbReference type="InterPro" id="IPR020904">
    <property type="entry name" value="Sc_DH/Rdtase_CS"/>
</dbReference>
<dbReference type="PANTHER" id="PTHR42879:SF2">
    <property type="entry name" value="3-OXOACYL-[ACYL-CARRIER-PROTEIN] REDUCTASE FABG"/>
    <property type="match status" value="1"/>
</dbReference>
<evidence type="ECO:0000256" key="3">
    <source>
        <dbReference type="ARBA" id="ARBA00023002"/>
    </source>
</evidence>
<dbReference type="CDD" id="cd05333">
    <property type="entry name" value="BKR_SDR_c"/>
    <property type="match status" value="1"/>
</dbReference>
<sequence length="247" mass="26117">MELKDAAVLVTGAGRGIGKAIALAFAKAGVKTVLVNELPSESNAADETVLAIQNLGVLAEKVLWDVSDFKATAEAADTCKLWAGTVDILVNNAGITRDNIFIRMNEDAWDKVLDVNLKSVFNCSRAFLPGMLKNRWGRIINLSSIVAFSGNPGQANYSASKAAVAGLTKSLALEYAGKGITVNAIAPGFIDTDMTKKIPEKIFNDLVAKIPVKRMGTADDVADAALFLAKSSYITGTVLHVNGGLYL</sequence>
<dbReference type="Gene3D" id="3.40.50.720">
    <property type="entry name" value="NAD(P)-binding Rossmann-like Domain"/>
    <property type="match status" value="1"/>
</dbReference>
<keyword evidence="2 5" id="KW-0521">NADP</keyword>
<organism evidence="8 9">
    <name type="scientific">Candidatus Giovannonibacteria bacterium RIFCSPLOWO2_01_FULL_45_34</name>
    <dbReference type="NCBI Taxonomy" id="1798351"/>
    <lineage>
        <taxon>Bacteria</taxon>
        <taxon>Candidatus Giovannoniibacteriota</taxon>
    </lineage>
</organism>
<dbReference type="SUPFAM" id="SSF51735">
    <property type="entry name" value="NAD(P)-binding Rossmann-fold domains"/>
    <property type="match status" value="1"/>
</dbReference>
<feature type="binding site" evidence="5">
    <location>
        <begin position="12"/>
        <end position="15"/>
    </location>
    <ligand>
        <name>NADP(+)</name>
        <dbReference type="ChEBI" id="CHEBI:58349"/>
    </ligand>
</feature>
<proteinExistence type="inferred from homology"/>
<dbReference type="EMBL" id="MFID01000035">
    <property type="protein sequence ID" value="OGF80504.1"/>
    <property type="molecule type" value="Genomic_DNA"/>
</dbReference>
<dbReference type="InterPro" id="IPR002347">
    <property type="entry name" value="SDR_fam"/>
</dbReference>
<dbReference type="AlphaFoldDB" id="A0A1F5WXY9"/>
<dbReference type="GO" id="GO:0051287">
    <property type="term" value="F:NAD binding"/>
    <property type="evidence" value="ECO:0007669"/>
    <property type="project" value="UniProtKB-UniRule"/>
</dbReference>
<dbReference type="PROSITE" id="PS00061">
    <property type="entry name" value="ADH_SHORT"/>
    <property type="match status" value="1"/>
</dbReference>
<dbReference type="Proteomes" id="UP000178114">
    <property type="component" value="Unassembled WGS sequence"/>
</dbReference>
<dbReference type="PANTHER" id="PTHR42879">
    <property type="entry name" value="3-OXOACYL-(ACYL-CARRIER-PROTEIN) REDUCTASE"/>
    <property type="match status" value="1"/>
</dbReference>
<evidence type="ECO:0000256" key="6">
    <source>
        <dbReference type="RuleBase" id="RU366074"/>
    </source>
</evidence>
<comment type="subunit">
    <text evidence="6">Homotetramer.</text>
</comment>
<dbReference type="PRINTS" id="PR00081">
    <property type="entry name" value="GDHRDH"/>
</dbReference>
<protein>
    <recommendedName>
        <fullName evidence="6">3-oxoacyl-[acyl-carrier-protein] reductase</fullName>
        <ecNumber evidence="6">1.1.1.100</ecNumber>
    </recommendedName>
</protein>
<evidence type="ECO:0000256" key="1">
    <source>
        <dbReference type="ARBA" id="ARBA00006484"/>
    </source>
</evidence>
<feature type="binding site" evidence="5">
    <location>
        <position position="92"/>
    </location>
    <ligand>
        <name>NADP(+)</name>
        <dbReference type="ChEBI" id="CHEBI:58349"/>
    </ligand>
</feature>
<evidence type="ECO:0000256" key="2">
    <source>
        <dbReference type="ARBA" id="ARBA00022857"/>
    </source>
</evidence>
<comment type="catalytic activity">
    <reaction evidence="6">
        <text>a (3R)-hydroxyacyl-[ACP] + NADP(+) = a 3-oxoacyl-[ACP] + NADPH + H(+)</text>
        <dbReference type="Rhea" id="RHEA:17397"/>
        <dbReference type="Rhea" id="RHEA-COMP:9916"/>
        <dbReference type="Rhea" id="RHEA-COMP:9945"/>
        <dbReference type="ChEBI" id="CHEBI:15378"/>
        <dbReference type="ChEBI" id="CHEBI:57783"/>
        <dbReference type="ChEBI" id="CHEBI:58349"/>
        <dbReference type="ChEBI" id="CHEBI:78776"/>
        <dbReference type="ChEBI" id="CHEBI:78827"/>
        <dbReference type="EC" id="1.1.1.100"/>
    </reaction>
</comment>
<dbReference type="EC" id="1.1.1.100" evidence="6"/>
<dbReference type="SMART" id="SM00822">
    <property type="entry name" value="PKS_KR"/>
    <property type="match status" value="1"/>
</dbReference>
<dbReference type="Pfam" id="PF13561">
    <property type="entry name" value="adh_short_C2"/>
    <property type="match status" value="1"/>
</dbReference>
<comment type="pathway">
    <text evidence="6">Lipid metabolism; fatty acid biosynthesis.</text>
</comment>
<dbReference type="InterPro" id="IPR036291">
    <property type="entry name" value="NAD(P)-bd_dom_sf"/>
</dbReference>